<dbReference type="EMBL" id="KQ982684">
    <property type="protein sequence ID" value="KYQ52354.1"/>
    <property type="molecule type" value="Genomic_DNA"/>
</dbReference>
<name>A0A151WWR7_9HYME</name>
<feature type="compositionally biased region" description="Gly residues" evidence="1">
    <location>
        <begin position="1"/>
        <end position="10"/>
    </location>
</feature>
<reference evidence="2 3" key="1">
    <citation type="submission" date="2015-09" db="EMBL/GenBank/DDBJ databases">
        <title>Trachymyrmex zeteki WGS genome.</title>
        <authorList>
            <person name="Nygaard S."/>
            <person name="Hu H."/>
            <person name="Boomsma J."/>
            <person name="Zhang G."/>
        </authorList>
    </citation>
    <scope>NUCLEOTIDE SEQUENCE [LARGE SCALE GENOMIC DNA]</scope>
    <source>
        <strain evidence="2">Tzet28-1</strain>
        <tissue evidence="2">Whole body</tissue>
    </source>
</reference>
<gene>
    <name evidence="2" type="ORF">ALC60_08517</name>
</gene>
<feature type="compositionally biased region" description="Basic and acidic residues" evidence="1">
    <location>
        <begin position="11"/>
        <end position="25"/>
    </location>
</feature>
<feature type="region of interest" description="Disordered" evidence="1">
    <location>
        <begin position="1"/>
        <end position="30"/>
    </location>
</feature>
<sequence>MRGVSRGGGDASRDRDSREGGEKPTPRLGVTYTSCRNTVIRDRHVDLYLRPFAQTLARANIRRGRTEESLRLWTLNTAHRAGRNDSPPYHLARLTRWRSDDSKAMETGKLKNRSGDSTGDSALLAGRSSTDSRSR</sequence>
<dbReference type="AlphaFoldDB" id="A0A151WWR7"/>
<protein>
    <submittedName>
        <fullName evidence="2">Uncharacterized protein</fullName>
    </submittedName>
</protein>
<dbReference type="Proteomes" id="UP000075809">
    <property type="component" value="Unassembled WGS sequence"/>
</dbReference>
<evidence type="ECO:0000313" key="2">
    <source>
        <dbReference type="EMBL" id="KYQ52354.1"/>
    </source>
</evidence>
<evidence type="ECO:0000313" key="3">
    <source>
        <dbReference type="Proteomes" id="UP000075809"/>
    </source>
</evidence>
<keyword evidence="3" id="KW-1185">Reference proteome</keyword>
<evidence type="ECO:0000256" key="1">
    <source>
        <dbReference type="SAM" id="MobiDB-lite"/>
    </source>
</evidence>
<organism evidence="2 3">
    <name type="scientific">Mycetomoellerius zeteki</name>
    <dbReference type="NCBI Taxonomy" id="64791"/>
    <lineage>
        <taxon>Eukaryota</taxon>
        <taxon>Metazoa</taxon>
        <taxon>Ecdysozoa</taxon>
        <taxon>Arthropoda</taxon>
        <taxon>Hexapoda</taxon>
        <taxon>Insecta</taxon>
        <taxon>Pterygota</taxon>
        <taxon>Neoptera</taxon>
        <taxon>Endopterygota</taxon>
        <taxon>Hymenoptera</taxon>
        <taxon>Apocrita</taxon>
        <taxon>Aculeata</taxon>
        <taxon>Formicoidea</taxon>
        <taxon>Formicidae</taxon>
        <taxon>Myrmicinae</taxon>
        <taxon>Mycetomoellerius</taxon>
    </lineage>
</organism>
<proteinExistence type="predicted"/>
<feature type="compositionally biased region" description="Basic and acidic residues" evidence="1">
    <location>
        <begin position="97"/>
        <end position="109"/>
    </location>
</feature>
<feature type="region of interest" description="Disordered" evidence="1">
    <location>
        <begin position="97"/>
        <end position="135"/>
    </location>
</feature>
<accession>A0A151WWR7</accession>